<dbReference type="InterPro" id="IPR029058">
    <property type="entry name" value="AB_hydrolase_fold"/>
</dbReference>
<dbReference type="PANTHER" id="PTHR48081">
    <property type="entry name" value="AB HYDROLASE SUPERFAMILY PROTEIN C4A8.06C"/>
    <property type="match status" value="1"/>
</dbReference>
<evidence type="ECO:0000259" key="2">
    <source>
        <dbReference type="Pfam" id="PF07859"/>
    </source>
</evidence>
<dbReference type="InterPro" id="IPR013094">
    <property type="entry name" value="AB_hydrolase_3"/>
</dbReference>
<sequence length="321" mass="35571">MSSSWELLEHLRRRLIVFLGRNFFNVVHILAVRRDRRLAFSTYGASMETLHIPSSDEEDRTRKIKVHLYTPPSGPGSPGSLKPVVVNWHGSGWTIPFHGSDIAFCARIAKEVGAYMIDADYRKAPENPFPAALEDVKDVLDWVASQPERFDVSRVAVSGASAGGSLALVASSTLRKMLKVDVKAVIAHYPVTDLSLKSEDRIIPKPIKPLPPPILELFYSNYVGTDVAMRKDPRVSPIYAKINDYPATVVIVACGGDPLSVEAKRLADKLDDGKRKVVTCILEGMNHGYDVGAKPGTKQWDSRERAHALMIEALQLSFERK</sequence>
<evidence type="ECO:0000313" key="3">
    <source>
        <dbReference type="EMBL" id="KAL1609964.1"/>
    </source>
</evidence>
<dbReference type="Gene3D" id="3.40.50.1820">
    <property type="entry name" value="alpha/beta hydrolase"/>
    <property type="match status" value="1"/>
</dbReference>
<dbReference type="InterPro" id="IPR050300">
    <property type="entry name" value="GDXG_lipolytic_enzyme"/>
</dbReference>
<keyword evidence="4" id="KW-1185">Reference proteome</keyword>
<dbReference type="SUPFAM" id="SSF53474">
    <property type="entry name" value="alpha/beta-Hydrolases"/>
    <property type="match status" value="1"/>
</dbReference>
<gene>
    <name evidence="3" type="ORF">SLS60_001629</name>
</gene>
<evidence type="ECO:0000313" key="4">
    <source>
        <dbReference type="Proteomes" id="UP001521785"/>
    </source>
</evidence>
<protein>
    <recommendedName>
        <fullName evidence="2">Alpha/beta hydrolase fold-3 domain-containing protein</fullName>
    </recommendedName>
</protein>
<organism evidence="3 4">
    <name type="scientific">Paraconiothyrium brasiliense</name>
    <dbReference type="NCBI Taxonomy" id="300254"/>
    <lineage>
        <taxon>Eukaryota</taxon>
        <taxon>Fungi</taxon>
        <taxon>Dikarya</taxon>
        <taxon>Ascomycota</taxon>
        <taxon>Pezizomycotina</taxon>
        <taxon>Dothideomycetes</taxon>
        <taxon>Pleosporomycetidae</taxon>
        <taxon>Pleosporales</taxon>
        <taxon>Massarineae</taxon>
        <taxon>Didymosphaeriaceae</taxon>
        <taxon>Paraconiothyrium</taxon>
    </lineage>
</organism>
<evidence type="ECO:0000256" key="1">
    <source>
        <dbReference type="ARBA" id="ARBA00022801"/>
    </source>
</evidence>
<accession>A0ABR3RZW2</accession>
<dbReference type="PANTHER" id="PTHR48081:SF8">
    <property type="entry name" value="ALPHA_BETA HYDROLASE FOLD-3 DOMAIN-CONTAINING PROTEIN-RELATED"/>
    <property type="match status" value="1"/>
</dbReference>
<dbReference type="EMBL" id="JAKJXO020000002">
    <property type="protein sequence ID" value="KAL1609964.1"/>
    <property type="molecule type" value="Genomic_DNA"/>
</dbReference>
<comment type="caution">
    <text evidence="3">The sequence shown here is derived from an EMBL/GenBank/DDBJ whole genome shotgun (WGS) entry which is preliminary data.</text>
</comment>
<feature type="domain" description="Alpha/beta hydrolase fold-3" evidence="2">
    <location>
        <begin position="85"/>
        <end position="289"/>
    </location>
</feature>
<proteinExistence type="predicted"/>
<dbReference type="Proteomes" id="UP001521785">
    <property type="component" value="Unassembled WGS sequence"/>
</dbReference>
<reference evidence="3 4" key="1">
    <citation type="submission" date="2024-02" db="EMBL/GenBank/DDBJ databases">
        <title>De novo assembly and annotation of 12 fungi associated with fruit tree decline syndrome in Ontario, Canada.</title>
        <authorList>
            <person name="Sulman M."/>
            <person name="Ellouze W."/>
            <person name="Ilyukhin E."/>
        </authorList>
    </citation>
    <scope>NUCLEOTIDE SEQUENCE [LARGE SCALE GENOMIC DNA]</scope>
    <source>
        <strain evidence="3 4">M42-189</strain>
    </source>
</reference>
<name>A0ABR3RZW2_9PLEO</name>
<dbReference type="Pfam" id="PF07859">
    <property type="entry name" value="Abhydrolase_3"/>
    <property type="match status" value="1"/>
</dbReference>
<keyword evidence="1" id="KW-0378">Hydrolase</keyword>